<accession>A0A1Y1JS91</accession>
<comment type="caution">
    <text evidence="2">The sequence shown here is derived from an EMBL/GenBank/DDBJ whole genome shotgun (WGS) entry which is preliminary data.</text>
</comment>
<sequence>MTENITVNKDFNFEGIFPTCRKEYERVKGRDRRFWAKFSSMCSDFRNNINVIGYNFHVSDLCSYLGVYLHHIEHNTDNDKKRRCLYFFYKLKDLVNTYKGQCYTTKECYEKMRQEYITQYGASKNYPAKISNICEDYAAHNNIDDNIYKVMKYLDDLYIKFEYLKRCNHKTNKHSCDSNNKCIDIYDKLLEINKKSQNEGLKSELDKFKSDYDKYVKANTPSEDQGNLLYLSTGSNAGTAVSTFAIIIILFVLYKVEKTLNILYYTVFGKFLKSPVKKVKRSLKKNKNDHFNLIYSFEKAQNDSNYNNYRIAYSSVD</sequence>
<organism evidence="2 3">
    <name type="scientific">Plasmodium gonderi</name>
    <dbReference type="NCBI Taxonomy" id="77519"/>
    <lineage>
        <taxon>Eukaryota</taxon>
        <taxon>Sar</taxon>
        <taxon>Alveolata</taxon>
        <taxon>Apicomplexa</taxon>
        <taxon>Aconoidasida</taxon>
        <taxon>Haemosporida</taxon>
        <taxon>Plasmodiidae</taxon>
        <taxon>Plasmodium</taxon>
        <taxon>Plasmodium (Plasmodium)</taxon>
    </lineage>
</organism>
<proteinExistence type="predicted"/>
<dbReference type="GeneID" id="39745126"/>
<keyword evidence="1" id="KW-1133">Transmembrane helix</keyword>
<evidence type="ECO:0000256" key="1">
    <source>
        <dbReference type="SAM" id="Phobius"/>
    </source>
</evidence>
<protein>
    <submittedName>
        <fullName evidence="2">Variable surface protein</fullName>
    </submittedName>
</protein>
<dbReference type="Proteomes" id="UP000195521">
    <property type="component" value="Unassembled WGS sequence"/>
</dbReference>
<dbReference type="RefSeq" id="XP_028546907.1">
    <property type="nucleotide sequence ID" value="XM_028691106.1"/>
</dbReference>
<name>A0A1Y1JS91_PLAGO</name>
<evidence type="ECO:0000313" key="3">
    <source>
        <dbReference type="Proteomes" id="UP000195521"/>
    </source>
</evidence>
<keyword evidence="1" id="KW-0472">Membrane</keyword>
<dbReference type="AlphaFoldDB" id="A0A1Y1JS91"/>
<keyword evidence="1" id="KW-0812">Transmembrane</keyword>
<reference evidence="3" key="1">
    <citation type="submission" date="2017-04" db="EMBL/GenBank/DDBJ databases">
        <title>Plasmodium gonderi genome.</title>
        <authorList>
            <person name="Arisue N."/>
            <person name="Honma H."/>
            <person name="Kawai S."/>
            <person name="Tougan T."/>
            <person name="Tanabe K."/>
            <person name="Horii T."/>
        </authorList>
    </citation>
    <scope>NUCLEOTIDE SEQUENCE [LARGE SCALE GENOMIC DNA]</scope>
    <source>
        <strain evidence="3">ATCC 30045</strain>
    </source>
</reference>
<feature type="transmembrane region" description="Helical" evidence="1">
    <location>
        <begin position="228"/>
        <end position="254"/>
    </location>
</feature>
<dbReference type="EMBL" id="BDQF01000233">
    <property type="protein sequence ID" value="GAW84318.1"/>
    <property type="molecule type" value="Genomic_DNA"/>
</dbReference>
<gene>
    <name evidence="2" type="ORF">PGO_002290</name>
</gene>
<evidence type="ECO:0000313" key="2">
    <source>
        <dbReference type="EMBL" id="GAW84318.1"/>
    </source>
</evidence>
<keyword evidence="3" id="KW-1185">Reference proteome</keyword>